<evidence type="ECO:0000313" key="6">
    <source>
        <dbReference type="EMBL" id="ETO14406.1"/>
    </source>
</evidence>
<organism evidence="6 7">
    <name type="scientific">Reticulomyxa filosa</name>
    <dbReference type="NCBI Taxonomy" id="46433"/>
    <lineage>
        <taxon>Eukaryota</taxon>
        <taxon>Sar</taxon>
        <taxon>Rhizaria</taxon>
        <taxon>Retaria</taxon>
        <taxon>Foraminifera</taxon>
        <taxon>Monothalamids</taxon>
        <taxon>Reticulomyxidae</taxon>
        <taxon>Reticulomyxa</taxon>
    </lineage>
</organism>
<dbReference type="EMBL" id="ASPP01020052">
    <property type="protein sequence ID" value="ETO14406.1"/>
    <property type="molecule type" value="Genomic_DNA"/>
</dbReference>
<comment type="subcellular location">
    <subcellularLocation>
        <location evidence="1">Endomembrane system</location>
    </subcellularLocation>
</comment>
<dbReference type="OrthoDB" id="5574975at2759"/>
<evidence type="ECO:0000256" key="4">
    <source>
        <dbReference type="SAM" id="MobiDB-lite"/>
    </source>
</evidence>
<dbReference type="OMA" id="THLYINI"/>
<proteinExistence type="predicted"/>
<dbReference type="GO" id="GO:0010008">
    <property type="term" value="C:endosome membrane"/>
    <property type="evidence" value="ECO:0007669"/>
    <property type="project" value="TreeGrafter"/>
</dbReference>
<feature type="compositionally biased region" description="Basic and acidic residues" evidence="4">
    <location>
        <begin position="374"/>
        <end position="393"/>
    </location>
</feature>
<dbReference type="InterPro" id="IPR026825">
    <property type="entry name" value="Vac14"/>
</dbReference>
<comment type="caution">
    <text evidence="6">The sequence shown here is derived from an EMBL/GenBank/DDBJ whole genome shotgun (WGS) entry which is preliminary data.</text>
</comment>
<evidence type="ECO:0000256" key="2">
    <source>
        <dbReference type="ARBA" id="ARBA00022737"/>
    </source>
</evidence>
<evidence type="ECO:0000313" key="7">
    <source>
        <dbReference type="Proteomes" id="UP000023152"/>
    </source>
</evidence>
<protein>
    <recommendedName>
        <fullName evidence="5">Vacuolar protein 14 C-terminal Fig4-binding domain-containing protein</fullName>
    </recommendedName>
</protein>
<dbReference type="PANTHER" id="PTHR16023:SF0">
    <property type="entry name" value="PROTEIN VAC14 HOMOLOG"/>
    <property type="match status" value="1"/>
</dbReference>
<reference evidence="6 7" key="1">
    <citation type="journal article" date="2013" name="Curr. Biol.">
        <title>The Genome of the Foraminiferan Reticulomyxa filosa.</title>
        <authorList>
            <person name="Glockner G."/>
            <person name="Hulsmann N."/>
            <person name="Schleicher M."/>
            <person name="Noegel A.A."/>
            <person name="Eichinger L."/>
            <person name="Gallinger C."/>
            <person name="Pawlowski J."/>
            <person name="Sierra R."/>
            <person name="Euteneuer U."/>
            <person name="Pillet L."/>
            <person name="Moustafa A."/>
            <person name="Platzer M."/>
            <person name="Groth M."/>
            <person name="Szafranski K."/>
            <person name="Schliwa M."/>
        </authorList>
    </citation>
    <scope>NUCLEOTIDE SEQUENCE [LARGE SCALE GENOMIC DNA]</scope>
</reference>
<dbReference type="GO" id="GO:0006661">
    <property type="term" value="P:phosphatidylinositol biosynthetic process"/>
    <property type="evidence" value="ECO:0007669"/>
    <property type="project" value="InterPro"/>
</dbReference>
<dbReference type="InterPro" id="IPR016024">
    <property type="entry name" value="ARM-type_fold"/>
</dbReference>
<dbReference type="PANTHER" id="PTHR16023">
    <property type="entry name" value="TAX1 BINDING PROTEIN-RELATED"/>
    <property type="match status" value="1"/>
</dbReference>
<name>X6MLB8_RETFI</name>
<keyword evidence="7" id="KW-1185">Reference proteome</keyword>
<evidence type="ECO:0000256" key="3">
    <source>
        <dbReference type="ARBA" id="ARBA00023136"/>
    </source>
</evidence>
<dbReference type="GO" id="GO:0070772">
    <property type="term" value="C:PAS complex"/>
    <property type="evidence" value="ECO:0007669"/>
    <property type="project" value="InterPro"/>
</dbReference>
<dbReference type="InterPro" id="IPR021841">
    <property type="entry name" value="VAC14_Fig4p-bd"/>
</dbReference>
<evidence type="ECO:0000259" key="5">
    <source>
        <dbReference type="Pfam" id="PF11916"/>
    </source>
</evidence>
<gene>
    <name evidence="6" type="ORF">RFI_22961</name>
</gene>
<keyword evidence="2" id="KW-0677">Repeat</keyword>
<accession>X6MLB8</accession>
<keyword evidence="3" id="KW-0472">Membrane</keyword>
<sequence>MYTFTHLYINILIHKVYELLEILREALESDFVETKIAALDWICMMLVNLNLDLKEIEEKSKLFPVLLSLLCDADDQVVELTLTVLSQISINDKYFHLVCVNLLVVFKERTNLLAVRGKFITEKLCELLGATKVYVALVDKLVSEEVICRDLEFCSLMVQSLNLILLTTDTKPMEELRLQIKSCQETPENWKLFTTLFVFLLYFVIAKKKKKIKKIHIYIHTGSRLVWYFANLDMTVGFLMQIDKLISLIESPTFVHMRLQLLEPQQHPQLLKILYGLLMLLPQNSAFNNLRLRLHCASSFGLLDCAPNATTNKKVALLQSQSQNQLKQDKFKVDVDTLFEQFITVQNNFRRRRLAEISEATLPPREQPTTTNTEAKDKVLTDSQNKTEEQKMD</sequence>
<feature type="region of interest" description="Disordered" evidence="4">
    <location>
        <begin position="356"/>
        <end position="393"/>
    </location>
</feature>
<dbReference type="Proteomes" id="UP000023152">
    <property type="component" value="Unassembled WGS sequence"/>
</dbReference>
<dbReference type="Pfam" id="PF11916">
    <property type="entry name" value="Vac14_Fig4_bd"/>
    <property type="match status" value="1"/>
</dbReference>
<evidence type="ECO:0000256" key="1">
    <source>
        <dbReference type="ARBA" id="ARBA00004308"/>
    </source>
</evidence>
<dbReference type="AlphaFoldDB" id="X6MLB8"/>
<feature type="domain" description="Vacuolar protein 14 C-terminal Fig4-binding" evidence="5">
    <location>
        <begin position="111"/>
        <end position="296"/>
    </location>
</feature>
<dbReference type="SUPFAM" id="SSF48371">
    <property type="entry name" value="ARM repeat"/>
    <property type="match status" value="1"/>
</dbReference>